<dbReference type="Proteomes" id="UP000198290">
    <property type="component" value="Chromosome"/>
</dbReference>
<keyword evidence="3" id="KW-1003">Cell membrane</keyword>
<keyword evidence="8" id="KW-1185">Reference proteome</keyword>
<dbReference type="PANTHER" id="PTHR30024">
    <property type="entry name" value="ALIPHATIC SULFONATES-BINDING PROTEIN-RELATED"/>
    <property type="match status" value="1"/>
</dbReference>
<keyword evidence="4" id="KW-0997">Cell inner membrane</keyword>
<sequence length="367" mass="39802">MTAAASLHTLNLGFVALTDCAALVVARKLGLDRELGLQFCLQRQPSWSAVRDKLMSGQLDAAHALYGLVYGMQLGLGSPQCDMAILLTLNQNGQGISLSPNLAQQYRQGLSLRALSQQLGRPLVLAHTFPTGTHAMWLYYWLAAQGIHPLHDARCVVIPPAQMGDAMQDGVLDGFCAGQPWHALAQQRGVASLVADSAVIWPDHPEKVLACRRELAQQQPELAGRLVQALLLASHWLDQPENHAQAAAWLAEDDCLGMPVETILQHWTHSDAASLRFCDEGRVNYPYLTDGLWFLQQYRRWGMWQGGADQALVAAVNQTLLYEQAARACGVPLPAAGARHSVLMDGSRWPSPADGAPCAGALPHAAH</sequence>
<dbReference type="CDD" id="cd13553">
    <property type="entry name" value="PBP2_NrtA_CpmA_like"/>
    <property type="match status" value="1"/>
</dbReference>
<dbReference type="Gene3D" id="3.40.190.10">
    <property type="entry name" value="Periplasmic binding protein-like II"/>
    <property type="match status" value="2"/>
</dbReference>
<dbReference type="AlphaFoldDB" id="A0A3G9GHH1"/>
<dbReference type="STRING" id="332411.VI06_13475"/>
<dbReference type="GO" id="GO:0012505">
    <property type="term" value="C:endomembrane system"/>
    <property type="evidence" value="ECO:0007669"/>
    <property type="project" value="UniProtKB-SubCell"/>
</dbReference>
<keyword evidence="5" id="KW-0732">Signal</keyword>
<protein>
    <submittedName>
        <fullName evidence="7">Nitrate ABC transporter, nitrate-binding protein</fullName>
    </submittedName>
</protein>
<evidence type="ECO:0000256" key="2">
    <source>
        <dbReference type="ARBA" id="ARBA00022448"/>
    </source>
</evidence>
<proteinExistence type="predicted"/>
<dbReference type="InterPro" id="IPR044527">
    <property type="entry name" value="NrtA/CpmA_ABC-bd_dom"/>
</dbReference>
<evidence type="ECO:0000256" key="1">
    <source>
        <dbReference type="ARBA" id="ARBA00004308"/>
    </source>
</evidence>
<keyword evidence="2" id="KW-0813">Transport</keyword>
<dbReference type="OrthoDB" id="9789215at2"/>
<evidence type="ECO:0000313" key="7">
    <source>
        <dbReference type="EMBL" id="BBF85542.1"/>
    </source>
</evidence>
<keyword evidence="6" id="KW-0472">Membrane</keyword>
<evidence type="ECO:0000256" key="4">
    <source>
        <dbReference type="ARBA" id="ARBA00022519"/>
    </source>
</evidence>
<evidence type="ECO:0000256" key="6">
    <source>
        <dbReference type="ARBA" id="ARBA00023136"/>
    </source>
</evidence>
<name>A0A3G9GHH1_9NEIS</name>
<accession>A0A3G9GHH1</accession>
<reference evidence="8" key="1">
    <citation type="journal article" date="2017" name="Biotechnol. Biofuels">
        <title>Evaluation of environmental bacterial communities as a factor affecting the growth of duckweed Lemna minor.</title>
        <authorList>
            <person name="Ishizawa H."/>
            <person name="Kuroda M."/>
            <person name="Morikawa M."/>
            <person name="Ike M."/>
        </authorList>
    </citation>
    <scope>NUCLEOTIDE SEQUENCE [LARGE SCALE GENOMIC DNA]</scope>
    <source>
        <strain evidence="8">H3</strain>
    </source>
</reference>
<gene>
    <name evidence="7" type="ORF">DLM_1926</name>
</gene>
<dbReference type="RefSeq" id="WP_089083258.1">
    <property type="nucleotide sequence ID" value="NZ_AP018823.1"/>
</dbReference>
<reference evidence="7 8" key="2">
    <citation type="journal article" date="2017" name="Genome Announc.">
        <title>Draft genome sequence of Aquitalea magnusonii strain H3, a plant growth-promoting bacterium of duckweed Lemna minor.</title>
        <authorList>
            <person name="Ishizawa H."/>
            <person name="Kuroda M."/>
            <person name="Ike M."/>
        </authorList>
    </citation>
    <scope>NUCLEOTIDE SEQUENCE [LARGE SCALE GENOMIC DNA]</scope>
    <source>
        <strain evidence="7 8">H3</strain>
    </source>
</reference>
<dbReference type="PANTHER" id="PTHR30024:SF7">
    <property type="entry name" value="NITRATE_NITRITE BINDING PROTEIN NRTA"/>
    <property type="match status" value="1"/>
</dbReference>
<organism evidence="7 8">
    <name type="scientific">Aquitalea magnusonii</name>
    <dbReference type="NCBI Taxonomy" id="332411"/>
    <lineage>
        <taxon>Bacteria</taxon>
        <taxon>Pseudomonadati</taxon>
        <taxon>Pseudomonadota</taxon>
        <taxon>Betaproteobacteria</taxon>
        <taxon>Neisseriales</taxon>
        <taxon>Chromobacteriaceae</taxon>
        <taxon>Aquitalea</taxon>
    </lineage>
</organism>
<evidence type="ECO:0000256" key="3">
    <source>
        <dbReference type="ARBA" id="ARBA00022475"/>
    </source>
</evidence>
<dbReference type="SUPFAM" id="SSF53850">
    <property type="entry name" value="Periplasmic binding protein-like II"/>
    <property type="match status" value="1"/>
</dbReference>
<evidence type="ECO:0000256" key="5">
    <source>
        <dbReference type="ARBA" id="ARBA00022729"/>
    </source>
</evidence>
<dbReference type="Pfam" id="PF13379">
    <property type="entry name" value="NMT1_2"/>
    <property type="match status" value="1"/>
</dbReference>
<dbReference type="KEGG" id="amah:DLM_1926"/>
<dbReference type="EMBL" id="AP018823">
    <property type="protein sequence ID" value="BBF85542.1"/>
    <property type="molecule type" value="Genomic_DNA"/>
</dbReference>
<reference evidence="8" key="3">
    <citation type="journal article" date="2017" name="Plant Physiol. Biochem.">
        <title>Differential oxidative and antioxidative response of duckweed Lemna minor toward plant growth promoting/inhibiting bacteria.</title>
        <authorList>
            <person name="Ishizawa H."/>
            <person name="Kuroda M."/>
            <person name="Morikawa M."/>
            <person name="Ike M."/>
        </authorList>
    </citation>
    <scope>NUCLEOTIDE SEQUENCE [LARGE SCALE GENOMIC DNA]</scope>
    <source>
        <strain evidence="8">H3</strain>
    </source>
</reference>
<comment type="subcellular location">
    <subcellularLocation>
        <location evidence="1">Endomembrane system</location>
    </subcellularLocation>
</comment>
<evidence type="ECO:0000313" key="8">
    <source>
        <dbReference type="Proteomes" id="UP000198290"/>
    </source>
</evidence>